<dbReference type="Pfam" id="PF25440">
    <property type="entry name" value="Beta-prop_RIC1_2nd"/>
    <property type="match status" value="1"/>
</dbReference>
<organism evidence="6 7">
    <name type="scientific">Stichopus japonicus</name>
    <name type="common">Sea cucumber</name>
    <dbReference type="NCBI Taxonomy" id="307972"/>
    <lineage>
        <taxon>Eukaryota</taxon>
        <taxon>Metazoa</taxon>
        <taxon>Echinodermata</taxon>
        <taxon>Eleutherozoa</taxon>
        <taxon>Echinozoa</taxon>
        <taxon>Holothuroidea</taxon>
        <taxon>Aspidochirotacea</taxon>
        <taxon>Aspidochirotida</taxon>
        <taxon>Stichopodidae</taxon>
        <taxon>Apostichopus</taxon>
    </lineage>
</organism>
<feature type="region of interest" description="Disordered" evidence="4">
    <location>
        <begin position="882"/>
        <end position="933"/>
    </location>
</feature>
<proteinExistence type="predicted"/>
<dbReference type="PANTHER" id="PTHR22746:SF10">
    <property type="entry name" value="GUANINE NUCLEOTIDE EXCHANGE FACTOR SUBUNIT RIC1"/>
    <property type="match status" value="1"/>
</dbReference>
<dbReference type="EMBL" id="MRZV01000291">
    <property type="protein sequence ID" value="PIK53359.1"/>
    <property type="molecule type" value="Genomic_DNA"/>
</dbReference>
<feature type="compositionally biased region" description="Polar residues" evidence="4">
    <location>
        <begin position="1091"/>
        <end position="1114"/>
    </location>
</feature>
<dbReference type="OrthoDB" id="67540at2759"/>
<dbReference type="Proteomes" id="UP000230750">
    <property type="component" value="Unassembled WGS sequence"/>
</dbReference>
<dbReference type="InterPro" id="IPR040096">
    <property type="entry name" value="Ric1"/>
</dbReference>
<evidence type="ECO:0000256" key="3">
    <source>
        <dbReference type="ARBA" id="ARBA00029879"/>
    </source>
</evidence>
<dbReference type="GO" id="GO:0005829">
    <property type="term" value="C:cytosol"/>
    <property type="evidence" value="ECO:0007669"/>
    <property type="project" value="TreeGrafter"/>
</dbReference>
<dbReference type="STRING" id="307972.A0A2G8KZC8"/>
<reference evidence="6 7" key="1">
    <citation type="journal article" date="2017" name="PLoS Biol.">
        <title>The sea cucumber genome provides insights into morphological evolution and visceral regeneration.</title>
        <authorList>
            <person name="Zhang X."/>
            <person name="Sun L."/>
            <person name="Yuan J."/>
            <person name="Sun Y."/>
            <person name="Gao Y."/>
            <person name="Zhang L."/>
            <person name="Li S."/>
            <person name="Dai H."/>
            <person name="Hamel J.F."/>
            <person name="Liu C."/>
            <person name="Yu Y."/>
            <person name="Liu S."/>
            <person name="Lin W."/>
            <person name="Guo K."/>
            <person name="Jin S."/>
            <person name="Xu P."/>
            <person name="Storey K.B."/>
            <person name="Huan P."/>
            <person name="Zhang T."/>
            <person name="Zhou Y."/>
            <person name="Zhang J."/>
            <person name="Lin C."/>
            <person name="Li X."/>
            <person name="Xing L."/>
            <person name="Huo D."/>
            <person name="Sun M."/>
            <person name="Wang L."/>
            <person name="Mercier A."/>
            <person name="Li F."/>
            <person name="Yang H."/>
            <person name="Xiang J."/>
        </authorList>
    </citation>
    <scope>NUCLEOTIDE SEQUENCE [LARGE SCALE GENOMIC DNA]</scope>
    <source>
        <strain evidence="6">Shaxun</strain>
        <tissue evidence="6">Muscle</tissue>
    </source>
</reference>
<feature type="region of interest" description="Disordered" evidence="4">
    <location>
        <begin position="1240"/>
        <end position="1262"/>
    </location>
</feature>
<dbReference type="GO" id="GO:0034066">
    <property type="term" value="C:Ric1-Rgp1 guanyl-nucleotide exchange factor complex"/>
    <property type="evidence" value="ECO:0007669"/>
    <property type="project" value="InterPro"/>
</dbReference>
<evidence type="ECO:0000256" key="2">
    <source>
        <dbReference type="ARBA" id="ARBA00023136"/>
    </source>
</evidence>
<evidence type="ECO:0000259" key="5">
    <source>
        <dbReference type="Pfam" id="PF07064"/>
    </source>
</evidence>
<dbReference type="AlphaFoldDB" id="A0A2G8KZC8"/>
<evidence type="ECO:0000256" key="4">
    <source>
        <dbReference type="SAM" id="MobiDB-lite"/>
    </source>
</evidence>
<evidence type="ECO:0000256" key="1">
    <source>
        <dbReference type="ARBA" id="ARBA00004370"/>
    </source>
</evidence>
<dbReference type="Pfam" id="PF07064">
    <property type="entry name" value="RIC1"/>
    <property type="match status" value="1"/>
</dbReference>
<evidence type="ECO:0000313" key="6">
    <source>
        <dbReference type="EMBL" id="PIK53359.1"/>
    </source>
</evidence>
<dbReference type="GO" id="GO:0042147">
    <property type="term" value="P:retrograde transport, endosome to Golgi"/>
    <property type="evidence" value="ECO:0007669"/>
    <property type="project" value="TreeGrafter"/>
</dbReference>
<evidence type="ECO:0000313" key="7">
    <source>
        <dbReference type="Proteomes" id="UP000230750"/>
    </source>
</evidence>
<dbReference type="InterPro" id="IPR009771">
    <property type="entry name" value="RIC1_C"/>
</dbReference>
<dbReference type="PANTHER" id="PTHR22746">
    <property type="entry name" value="RAB6A-GEF COMPLEX PARTNER PROTEIN 1"/>
    <property type="match status" value="1"/>
</dbReference>
<protein>
    <recommendedName>
        <fullName evidence="3">Protein RIC1 homolog</fullName>
    </recommendedName>
</protein>
<feature type="domain" description="RIC1 C-terminal alpha solenoid region" evidence="5">
    <location>
        <begin position="721"/>
        <end position="879"/>
    </location>
</feature>
<dbReference type="GO" id="GO:0006886">
    <property type="term" value="P:intracellular protein transport"/>
    <property type="evidence" value="ECO:0007669"/>
    <property type="project" value="InterPro"/>
</dbReference>
<feature type="region of interest" description="Disordered" evidence="4">
    <location>
        <begin position="1041"/>
        <end position="1063"/>
    </location>
</feature>
<sequence>MHLCYSFSAHYYRRDTTEADTIPVPQLRIAFSCSVSISAGVVCLCCLKDDILVGSSSGILHRVTWAGTHKEMLDISIRAVPFSLDLEHSRESQLDDPLIHCVDLEYSQTLGLCAAVLSDGRAAVLTTESAKFLPKNVRAVWASDVKHAKCVAVNSNYRLVAFGLENGQGIVYTVDEVTGALLVSHRLTLSTSDFPEGCRGAGPVTGLRWTPDSSALVLSWQNGGFSLWSVFGALLLCTLGSDFRTSFFGKPTEALYIRSMEWGPEGYNLWLTTEPKASLTNNQSEDTNQDTTGQLLQLPFVKSALTTNPVLTNHEHLFLQGGDRLYLNSGDALVKCSAQDEADGKSPVRHHVTPSSLCSFGDNNSTLMGSKHWSIIQIPHSYLTNNWPLKFSVVDKSGHCIAVAGQYGFAHCALFTKRWKLFGNITQEKDMSVTGGLAWWRDFMVCACYNHYEHREEIRLYPRVTNLDNAFAFILKVPFPVLLLNVFKDYLITFCSDCHISIFKMERRDSAATPVASLVRIQGLSLVNFVPSASCMVSLMLTSLRSETAKPSEGKQIKDVESLVINTAGRILMLQRDRPNTGNHQLDRRKNHSEMSFCAPVVLASAVECMWATAKSSKDKPHLMEALWLGCGASGMKVWLPLFPQEGENQHHSFLSKRIMLPFQIRIYPLAVLFEDAVVLGSATDTIHLDAILTPGFESSSNSCTFLPFTTLERTTQVYLHHILRQLLRRNLGIHALQIASSCTSLPYFPHVLELMLHEVLEEEATASEPIPDALLPRVIAFIQEFPEYLETVVHCARKTEIALWGYLFASVGSPQQLFEQCLSSGSLHTAASYLIIIQNLETVRVSRHHATLLLDAALENCEWQLCRDILRFLRSIGPGDVDPVRTPPPVPNPNYYYPVSPHPNPNKPVDKPDGPKPKRPSLKQAMSIPEEDEQTADEYYMDIILKRHARKLFSNQRIRDLGMFAAHVDFKLTEWLRKESIRVGKVEDFVTAIKKLHEDFSWPYPELGDVPLAKTSLKNMNFGVLSINTSFDTHVNGETLINHPEMNPETVDGKTYPSRPSNLRLERPQSLLSVLSSEDAKSQEVALHQLSTKGSDDTPSFGTMEPSESSSTFDGDVETLLEDSFWNNSIGVAELQQFYIEVSKTGPPQSENELRHLLQIMIDAGCLEWALLISIVLRDLGSISRVVNTVSFTKVPLEVMGRMREGLSFLELWADSECPGYKPLMLAAKPQTRVLTDVVETTTSPPSPRPCSSASSDHSVGHHEMKRYIAQQQSDW</sequence>
<accession>A0A2G8KZC8</accession>
<comment type="caution">
    <text evidence="6">The sequence shown here is derived from an EMBL/GenBank/DDBJ whole genome shotgun (WGS) entry which is preliminary data.</text>
</comment>
<dbReference type="SUPFAM" id="SSF101898">
    <property type="entry name" value="NHL repeat"/>
    <property type="match status" value="1"/>
</dbReference>
<comment type="subcellular location">
    <subcellularLocation>
        <location evidence="1">Membrane</location>
    </subcellularLocation>
</comment>
<dbReference type="GO" id="GO:0000139">
    <property type="term" value="C:Golgi membrane"/>
    <property type="evidence" value="ECO:0007669"/>
    <property type="project" value="TreeGrafter"/>
</dbReference>
<dbReference type="Gene3D" id="2.130.10.10">
    <property type="entry name" value="YVTN repeat-like/Quinoprotein amine dehydrogenase"/>
    <property type="match status" value="1"/>
</dbReference>
<dbReference type="InterPro" id="IPR015943">
    <property type="entry name" value="WD40/YVTN_repeat-like_dom_sf"/>
</dbReference>
<gene>
    <name evidence="6" type="ORF">BSL78_09776</name>
</gene>
<keyword evidence="2" id="KW-0472">Membrane</keyword>
<name>A0A2G8KZC8_STIJA</name>
<keyword evidence="7" id="KW-1185">Reference proteome</keyword>
<feature type="region of interest" description="Disordered" evidence="4">
    <location>
        <begin position="1091"/>
        <end position="1115"/>
    </location>
</feature>